<dbReference type="GO" id="GO:0005524">
    <property type="term" value="F:ATP binding"/>
    <property type="evidence" value="ECO:0007669"/>
    <property type="project" value="UniProtKB-UniRule"/>
</dbReference>
<evidence type="ECO:0000313" key="12">
    <source>
        <dbReference type="Ensembl" id="ENSEBUP00000016446.1"/>
    </source>
</evidence>
<dbReference type="Gene3D" id="1.20.58.530">
    <property type="match status" value="1"/>
</dbReference>
<evidence type="ECO:0000259" key="10">
    <source>
        <dbReference type="PROSITE" id="PS51456"/>
    </source>
</evidence>
<feature type="binding site" evidence="8">
    <location>
        <begin position="179"/>
        <end position="186"/>
    </location>
    <ligand>
        <name>ATP</name>
        <dbReference type="ChEBI" id="CHEBI:30616"/>
    </ligand>
</feature>
<dbReference type="GO" id="GO:0016459">
    <property type="term" value="C:myosin complex"/>
    <property type="evidence" value="ECO:0007669"/>
    <property type="project" value="UniProtKB-KW"/>
</dbReference>
<organism evidence="12 13">
    <name type="scientific">Eptatretus burgeri</name>
    <name type="common">Inshore hagfish</name>
    <dbReference type="NCBI Taxonomy" id="7764"/>
    <lineage>
        <taxon>Eukaryota</taxon>
        <taxon>Metazoa</taxon>
        <taxon>Chordata</taxon>
        <taxon>Craniata</taxon>
        <taxon>Vertebrata</taxon>
        <taxon>Cyclostomata</taxon>
        <taxon>Myxini</taxon>
        <taxon>Myxiniformes</taxon>
        <taxon>Myxinidae</taxon>
        <taxon>Eptatretinae</taxon>
        <taxon>Eptatretus</taxon>
    </lineage>
</organism>
<dbReference type="Gene3D" id="1.20.120.720">
    <property type="entry name" value="Myosin VI head, motor domain, U50 subdomain"/>
    <property type="match status" value="1"/>
</dbReference>
<dbReference type="FunFam" id="1.10.10.820:FF:000001">
    <property type="entry name" value="Myosin heavy chain"/>
    <property type="match status" value="1"/>
</dbReference>
<name>A0A8C4WWZ4_EPTBU</name>
<dbReference type="CDD" id="cd01377">
    <property type="entry name" value="MYSc_class_II"/>
    <property type="match status" value="1"/>
</dbReference>
<dbReference type="PROSITE" id="PS50096">
    <property type="entry name" value="IQ"/>
    <property type="match status" value="1"/>
</dbReference>
<dbReference type="Gene3D" id="3.40.850.10">
    <property type="entry name" value="Kinesin motor domain"/>
    <property type="match status" value="1"/>
</dbReference>
<dbReference type="GO" id="GO:0000146">
    <property type="term" value="F:microfilament motor activity"/>
    <property type="evidence" value="ECO:0007669"/>
    <property type="project" value="TreeGrafter"/>
</dbReference>
<evidence type="ECO:0000256" key="2">
    <source>
        <dbReference type="ARBA" id="ARBA00022741"/>
    </source>
</evidence>
<evidence type="ECO:0000256" key="1">
    <source>
        <dbReference type="ARBA" id="ARBA00008314"/>
    </source>
</evidence>
<keyword evidence="4 9" id="KW-0175">Coiled coil</keyword>
<dbReference type="GO" id="GO:0007015">
    <property type="term" value="P:actin filament organization"/>
    <property type="evidence" value="ECO:0007669"/>
    <property type="project" value="TreeGrafter"/>
</dbReference>
<accession>A0A8C4WWZ4</accession>
<dbReference type="Gene3D" id="1.10.10.820">
    <property type="match status" value="1"/>
</dbReference>
<evidence type="ECO:0000256" key="9">
    <source>
        <dbReference type="SAM" id="Coils"/>
    </source>
</evidence>
<dbReference type="Pfam" id="PF02736">
    <property type="entry name" value="Myosin_N"/>
    <property type="match status" value="1"/>
</dbReference>
<keyword evidence="3 8" id="KW-0067">ATP-binding</keyword>
<evidence type="ECO:0000256" key="8">
    <source>
        <dbReference type="PROSITE-ProRule" id="PRU00782"/>
    </source>
</evidence>
<evidence type="ECO:0000256" key="7">
    <source>
        <dbReference type="ARBA" id="ARBA00023203"/>
    </source>
</evidence>
<keyword evidence="6 8" id="KW-0505">Motor protein</keyword>
<dbReference type="InterPro" id="IPR008989">
    <property type="entry name" value="Myosin_S1_N"/>
</dbReference>
<dbReference type="FunFam" id="1.20.58.530:FF:000001">
    <property type="entry name" value="Myosin heavy chain"/>
    <property type="match status" value="1"/>
</dbReference>
<evidence type="ECO:0000256" key="4">
    <source>
        <dbReference type="ARBA" id="ARBA00023054"/>
    </source>
</evidence>
<protein>
    <recommendedName>
        <fullName evidence="14">Myosin heavy chain</fullName>
    </recommendedName>
</protein>
<dbReference type="InterPro" id="IPR002928">
    <property type="entry name" value="Myosin_tail"/>
</dbReference>
<dbReference type="InterPro" id="IPR004009">
    <property type="entry name" value="SH3_Myosin"/>
</dbReference>
<keyword evidence="5 8" id="KW-0518">Myosin</keyword>
<dbReference type="FunFam" id="1.20.5.4820:FF:000002">
    <property type="entry name" value="Myosin heavy chain 10"/>
    <property type="match status" value="1"/>
</dbReference>
<evidence type="ECO:0000256" key="3">
    <source>
        <dbReference type="ARBA" id="ARBA00022840"/>
    </source>
</evidence>
<dbReference type="SUPFAM" id="SSF90257">
    <property type="entry name" value="Myosin rod fragments"/>
    <property type="match status" value="3"/>
</dbReference>
<dbReference type="Gene3D" id="1.20.5.340">
    <property type="match status" value="3"/>
</dbReference>
<dbReference type="PANTHER" id="PTHR13140">
    <property type="entry name" value="MYOSIN"/>
    <property type="match status" value="1"/>
</dbReference>
<evidence type="ECO:0000313" key="13">
    <source>
        <dbReference type="Proteomes" id="UP000694388"/>
    </source>
</evidence>
<dbReference type="FunFam" id="1.20.120.720:FF:000001">
    <property type="entry name" value="Myosin heavy chain, muscle"/>
    <property type="match status" value="1"/>
</dbReference>
<dbReference type="PROSITE" id="PS51456">
    <property type="entry name" value="MYOSIN_MOTOR"/>
    <property type="match status" value="1"/>
</dbReference>
<evidence type="ECO:0008006" key="14">
    <source>
        <dbReference type="Google" id="ProtNLM"/>
    </source>
</evidence>
<evidence type="ECO:0000259" key="11">
    <source>
        <dbReference type="PROSITE" id="PS51844"/>
    </source>
</evidence>
<dbReference type="PANTHER" id="PTHR13140:SF857">
    <property type="entry name" value="MYOSIN-11"/>
    <property type="match status" value="1"/>
</dbReference>
<dbReference type="Pfam" id="PF01576">
    <property type="entry name" value="Myosin_tail_1"/>
    <property type="match status" value="1"/>
</dbReference>
<dbReference type="GO" id="GO:0005737">
    <property type="term" value="C:cytoplasm"/>
    <property type="evidence" value="ECO:0007669"/>
    <property type="project" value="UniProtKB-ARBA"/>
</dbReference>
<dbReference type="InterPro" id="IPR027417">
    <property type="entry name" value="P-loop_NTPase"/>
</dbReference>
<evidence type="ECO:0000256" key="5">
    <source>
        <dbReference type="ARBA" id="ARBA00023123"/>
    </source>
</evidence>
<dbReference type="AlphaFoldDB" id="A0A8C4WWZ4"/>
<dbReference type="OMA" id="RIYVNTW"/>
<keyword evidence="7 8" id="KW-0009">Actin-binding</keyword>
<dbReference type="GO" id="GO:0051015">
    <property type="term" value="F:actin filament binding"/>
    <property type="evidence" value="ECO:0007669"/>
    <property type="project" value="InterPro"/>
</dbReference>
<proteinExistence type="inferred from homology"/>
<feature type="domain" description="Myosin motor" evidence="10">
    <location>
        <begin position="86"/>
        <end position="773"/>
    </location>
</feature>
<dbReference type="GeneTree" id="ENSGT00940000160705"/>
<dbReference type="InterPro" id="IPR001609">
    <property type="entry name" value="Myosin_head_motor_dom-like"/>
</dbReference>
<dbReference type="SMART" id="SM00242">
    <property type="entry name" value="MYSc"/>
    <property type="match status" value="1"/>
</dbReference>
<dbReference type="PRINTS" id="PR00193">
    <property type="entry name" value="MYOSINHEAVY"/>
</dbReference>
<sequence length="1234" mass="142008">MPYKGECADDEDPMIFLALPPAEKAALISKVFDLKKNCWVKHDKECFVRAEITAEEGDKLTVHTDHNETLTVKRADIQEMNPPKFEQTDDMANMTFLNEASVLNNLRERYVNMRIYTYSGLFCVTINPYKWLPIYGARVAGMYKGKKRSEMPPHLFSVSDNAYHAMLLNRCHQSMLITGESGAGKTENTKKVIQYFANLAGAGKDAIDESKGSLEDQIIQANPVMEAFGNAKTVRNNNSSRFGKFIRIHFGSTGKLSGADIESYLLEKSRVISQQSAERSYHIFYQMLSNKIPEILKDCLLEPDAHKYFYISQGVITVDKMDDQEEMMMTDEAIDILGFSAEEKKGMYRLTSGVMHFGNMKFKQKPREEQAEIDGTEVADKVSHLLGIASNELQRGITRPQVKVGNEFVQKSQTMDQCHFSVGALSKAIYDRMFKWMVIRINKTLDTVLPRQFFIGVLDIAGFEIFEFNSFEQLCINFTNEKLQQFFNHHMFILEQEEYKREGIQWTFIDFGMDLQACIDLLEKPMGIFSILEEQCVFPKATDATFKSALYDNHLGKSNNFQKPRLGGGAKKAESHFALVHYAGTVGYSITGWLEKNKDPLNETVTGLFKKSTILILAAIFVEEEPSGGKQRKKKGASFQTVSALYREQLNKLMSSLHSTAPHFVRCIIPNEVKTPGLIDATLVLNQLSCNGVLEGIRICRKGFPNRLPYAEFKHRYQILHPAACPKGEFVDSKKVTELIIQAVKLNEDQFRIGETKVFFRAGVLAQLEDLRDDALGKIITQMQARCRGYFGRQRVKHLLDMRDGMEKIQRNIRMFLKMRYWPWFKLYGRVKPMIVKLIHEEEQKKKLAEMKIAMEQAEKMTAELKKLREQNVKLTKEKNELLRNLEAEQDYGSDMKERETTLMRAKVDLEGRVADFHSQLEEQEATNATLMTSKRHLENENNDLKNDLETIEGTLAKVEREKQALEHKVKQQIQELQHKEEALAKLSKDKKTLEDSYQNTLDDLQMEESKNQILTKSNAKLQANIDNLEESLEQEKRVRTEVEKARRKMEGDLKTTLDNLAEVERIKADLEDLLRKRELELNVLTSKLEDEQGLSNTLRRKIKELQSRVDELEEELESERAYRAKVEKQRIDLQREVEEMADRLDEAGGATASQLEMNRKRESEVLKLRREVEEASLQTEAMNSALRKKHTEAISSIAEQLDALQRVRVKLEKDKQTMKMELDDMSANYENMK</sequence>
<reference evidence="12" key="2">
    <citation type="submission" date="2025-09" db="UniProtKB">
        <authorList>
            <consortium name="Ensembl"/>
        </authorList>
    </citation>
    <scope>IDENTIFICATION</scope>
</reference>
<dbReference type="SUPFAM" id="SSF52540">
    <property type="entry name" value="P-loop containing nucleoside triphosphate hydrolases"/>
    <property type="match status" value="1"/>
</dbReference>
<dbReference type="PROSITE" id="PS51844">
    <property type="entry name" value="SH3_LIKE"/>
    <property type="match status" value="1"/>
</dbReference>
<comment type="similarity">
    <text evidence="1 8">Belongs to the TRAFAC class myosin-kinesin ATPase superfamily. Myosin family.</text>
</comment>
<feature type="region of interest" description="Actin-binding" evidence="8">
    <location>
        <begin position="650"/>
        <end position="672"/>
    </location>
</feature>
<dbReference type="Gene3D" id="1.20.5.4820">
    <property type="match status" value="1"/>
</dbReference>
<feature type="coiled-coil region" evidence="9">
    <location>
        <begin position="839"/>
        <end position="892"/>
    </location>
</feature>
<dbReference type="Gene3D" id="2.30.30.360">
    <property type="entry name" value="Myosin S1 fragment, N-terminal"/>
    <property type="match status" value="1"/>
</dbReference>
<dbReference type="Pfam" id="PF00063">
    <property type="entry name" value="Myosin_head"/>
    <property type="match status" value="1"/>
</dbReference>
<reference evidence="12" key="1">
    <citation type="submission" date="2025-08" db="UniProtKB">
        <authorList>
            <consortium name="Ensembl"/>
        </authorList>
    </citation>
    <scope>IDENTIFICATION</scope>
</reference>
<dbReference type="FunFam" id="3.40.850.10:FF:000024">
    <property type="entry name" value="Myosin heavy chain, isoform J"/>
    <property type="match status" value="1"/>
</dbReference>
<dbReference type="Ensembl" id="ENSEBUT00000017022.1">
    <property type="protein sequence ID" value="ENSEBUP00000016446.1"/>
    <property type="gene ID" value="ENSEBUG00000010326.1"/>
</dbReference>
<dbReference type="Proteomes" id="UP000694388">
    <property type="component" value="Unplaced"/>
</dbReference>
<dbReference type="GO" id="GO:0016020">
    <property type="term" value="C:membrane"/>
    <property type="evidence" value="ECO:0007669"/>
    <property type="project" value="TreeGrafter"/>
</dbReference>
<keyword evidence="13" id="KW-1185">Reference proteome</keyword>
<feature type="domain" description="Myosin N-terminal SH3-like" evidence="11">
    <location>
        <begin position="33"/>
        <end position="82"/>
    </location>
</feature>
<keyword evidence="2 8" id="KW-0547">Nucleotide-binding</keyword>
<dbReference type="InterPro" id="IPR036961">
    <property type="entry name" value="Kinesin_motor_dom_sf"/>
</dbReference>
<evidence type="ECO:0000256" key="6">
    <source>
        <dbReference type="ARBA" id="ARBA00023175"/>
    </source>
</evidence>
<dbReference type="FunFam" id="2.30.30.360:FF:000001">
    <property type="entry name" value="Myosin heavy chain"/>
    <property type="match status" value="1"/>
</dbReference>
<feature type="coiled-coil region" evidence="9">
    <location>
        <begin position="921"/>
        <end position="1229"/>
    </location>
</feature>